<protein>
    <submittedName>
        <fullName evidence="1">Protein GAMETE EXPRESSED 1</fullName>
    </submittedName>
</protein>
<dbReference type="Proteomes" id="UP001164539">
    <property type="component" value="Chromosome 11"/>
</dbReference>
<proteinExistence type="predicted"/>
<comment type="caution">
    <text evidence="1">The sequence shown here is derived from an EMBL/GenBank/DDBJ whole genome shotgun (WGS) entry which is preliminary data.</text>
</comment>
<accession>A0ACC1X6N5</accession>
<evidence type="ECO:0000313" key="1">
    <source>
        <dbReference type="EMBL" id="KAJ4706856.1"/>
    </source>
</evidence>
<reference evidence="1 2" key="1">
    <citation type="journal article" date="2023" name="Science">
        <title>Complex scaffold remodeling in plant triterpene biosynthesis.</title>
        <authorList>
            <person name="De La Pena R."/>
            <person name="Hodgson H."/>
            <person name="Liu J.C."/>
            <person name="Stephenson M.J."/>
            <person name="Martin A.C."/>
            <person name="Owen C."/>
            <person name="Harkess A."/>
            <person name="Leebens-Mack J."/>
            <person name="Jimenez L.E."/>
            <person name="Osbourn A."/>
            <person name="Sattely E.S."/>
        </authorList>
    </citation>
    <scope>NUCLEOTIDE SEQUENCE [LARGE SCALE GENOMIC DNA]</scope>
    <source>
        <strain evidence="2">cv. JPN11</strain>
        <tissue evidence="1">Leaf</tissue>
    </source>
</reference>
<keyword evidence="2" id="KW-1185">Reference proteome</keyword>
<name>A0ACC1X6N5_MELAZ</name>
<organism evidence="1 2">
    <name type="scientific">Melia azedarach</name>
    <name type="common">Chinaberry tree</name>
    <dbReference type="NCBI Taxonomy" id="155640"/>
    <lineage>
        <taxon>Eukaryota</taxon>
        <taxon>Viridiplantae</taxon>
        <taxon>Streptophyta</taxon>
        <taxon>Embryophyta</taxon>
        <taxon>Tracheophyta</taxon>
        <taxon>Spermatophyta</taxon>
        <taxon>Magnoliopsida</taxon>
        <taxon>eudicotyledons</taxon>
        <taxon>Gunneridae</taxon>
        <taxon>Pentapetalae</taxon>
        <taxon>rosids</taxon>
        <taxon>malvids</taxon>
        <taxon>Sapindales</taxon>
        <taxon>Meliaceae</taxon>
        <taxon>Melia</taxon>
    </lineage>
</organism>
<evidence type="ECO:0000313" key="2">
    <source>
        <dbReference type="Proteomes" id="UP001164539"/>
    </source>
</evidence>
<gene>
    <name evidence="1" type="ORF">OWV82_020459</name>
</gene>
<dbReference type="EMBL" id="CM051404">
    <property type="protein sequence ID" value="KAJ4706856.1"/>
    <property type="molecule type" value="Genomic_DNA"/>
</dbReference>
<sequence>MGHLHPLHLLFLLTLFLVSPICQSWGWFSSSSSTEKTQQSYYSKDVSAGFVAEFSMKGLHNDKGKQLVEDAKRKLVGSNTCWQNAYRHLFSGCSEIIAVEENRSRFAWHLSDCFQKDSGRPAFPYCDPKSAMINCLKKLDDKEHKVYLAFLLETNSICYQLQAHAFQFETERLVNELKNSADYTEHKLEIIEEKSDTLLQSSNQIHDSLNSIECQVNNVAQTAKDVQDHMDVLSRHSEAVFNQSKKIADSQSELEEGQVRMKEKLDEGMTMLHDAYSNLGREVNDLRYEAIEIEKEIGKVGDAMFSKMENLQRKADDIGSKAGDSLNKQQQLLQGQSTALEGLRFLTKFQSEALEESRNTLQDLAEYGHRQQEELLKRQEQLQKVHDHLVENSRSILAAQEAFESKQASMFVALDKLFTLHNAMLLESRIIKAFFIYSMSIFIIYMFTSTKQTYTVRPKLYIGLCITLLIEIAIFRFTTNEIEQQTWIVNLVRTLSVLLAAFQLLHAIYTYRDYEILNHQMLLTLVEKMNGMQRSKELSWDSDSDVDWSSWIDTDLPEEVEYFEDPNYRIPEEVGENWITNSSITTKYDLRPRPCHR</sequence>